<accession>A0A7K3U914</accession>
<feature type="domain" description="Thiamin/hydroxymethyl pyrimidine-binding YkoF putative" evidence="2">
    <location>
        <begin position="122"/>
        <end position="198"/>
    </location>
</feature>
<dbReference type="RefSeq" id="WP_164007745.1">
    <property type="nucleotide sequence ID" value="NZ_WUFT01000003.1"/>
</dbReference>
<evidence type="ECO:0000313" key="3">
    <source>
        <dbReference type="EMBL" id="NEJ70197.1"/>
    </source>
</evidence>
<name>A0A7K3U914_9HYPH</name>
<dbReference type="AlphaFoldDB" id="A0A7K3U914"/>
<protein>
    <submittedName>
        <fullName evidence="3">HMP/thiamine-binding protein</fullName>
    </submittedName>
</protein>
<dbReference type="Gene3D" id="3.30.70.930">
    <property type="match status" value="2"/>
</dbReference>
<dbReference type="InterPro" id="IPR011522">
    <property type="entry name" value="Thiamin/HMP-bd_put_YkoF"/>
</dbReference>
<comment type="caution">
    <text evidence="3">The sequence shown here is derived from an EMBL/GenBank/DDBJ whole genome shotgun (WGS) entry which is preliminary data.</text>
</comment>
<evidence type="ECO:0000256" key="1">
    <source>
        <dbReference type="PIRSR" id="PIRSR021331-1"/>
    </source>
</evidence>
<proteinExistence type="predicted"/>
<evidence type="ECO:0000313" key="4">
    <source>
        <dbReference type="Proteomes" id="UP000471753"/>
    </source>
</evidence>
<dbReference type="SUPFAM" id="SSF89957">
    <property type="entry name" value="MTH1187/YkoF-like"/>
    <property type="match status" value="1"/>
</dbReference>
<dbReference type="GO" id="GO:0030975">
    <property type="term" value="F:thiamine binding"/>
    <property type="evidence" value="ECO:0007669"/>
    <property type="project" value="InterPro"/>
</dbReference>
<feature type="domain" description="Thiamin/hydroxymethyl pyrimidine-binding YkoF putative" evidence="2">
    <location>
        <begin position="4"/>
        <end position="83"/>
    </location>
</feature>
<dbReference type="PIRSF" id="PIRSF021331">
    <property type="entry name" value="YkoF"/>
    <property type="match status" value="1"/>
</dbReference>
<dbReference type="InterPro" id="IPR029756">
    <property type="entry name" value="MTH1187/YkoF-like"/>
</dbReference>
<feature type="binding site" evidence="1">
    <location>
        <position position="43"/>
    </location>
    <ligand>
        <name>thiamine</name>
        <dbReference type="ChEBI" id="CHEBI:18385"/>
    </ligand>
</feature>
<feature type="binding site" evidence="1">
    <location>
        <position position="9"/>
    </location>
    <ligand>
        <name>thiamine</name>
        <dbReference type="ChEBI" id="CHEBI:18385"/>
    </ligand>
</feature>
<dbReference type="InterPro" id="IPR015835">
    <property type="entry name" value="HMP/thiamine-bd"/>
</dbReference>
<reference evidence="3 4" key="1">
    <citation type="submission" date="2019-12" db="EMBL/GenBank/DDBJ databases">
        <title>Rhizobium genotypes associated with high levels of biological nitrogen fixation by grain legumes in a temperate-maritime cropping system.</title>
        <authorList>
            <person name="Maluk M."/>
            <person name="Francesc Ferrando Molina F."/>
            <person name="Lopez Del Egido L."/>
            <person name="Lafos M."/>
            <person name="Langarica-Fuentes A."/>
            <person name="Gebre Yohannes G."/>
            <person name="Young M.W."/>
            <person name="Martin P."/>
            <person name="Gantlett R."/>
            <person name="Kenicer G."/>
            <person name="Hawes C."/>
            <person name="Begg G.S."/>
            <person name="Quilliam R.S."/>
            <person name="Squire G.R."/>
            <person name="Poole P.S."/>
            <person name="Young P.W."/>
            <person name="Iannetta P.M."/>
            <person name="James E.K."/>
        </authorList>
    </citation>
    <scope>NUCLEOTIDE SEQUENCE [LARGE SCALE GENOMIC DNA]</scope>
    <source>
        <strain evidence="3 4">JHI366</strain>
    </source>
</reference>
<gene>
    <name evidence="3" type="ORF">GR197_06530</name>
</gene>
<dbReference type="Proteomes" id="UP000471753">
    <property type="component" value="Unassembled WGS sequence"/>
</dbReference>
<organism evidence="3 4">
    <name type="scientific">Rhizobium phaseoli</name>
    <dbReference type="NCBI Taxonomy" id="396"/>
    <lineage>
        <taxon>Bacteria</taxon>
        <taxon>Pseudomonadati</taxon>
        <taxon>Pseudomonadota</taxon>
        <taxon>Alphaproteobacteria</taxon>
        <taxon>Hyphomicrobiales</taxon>
        <taxon>Rhizobiaceae</taxon>
        <taxon>Rhizobium/Agrobacterium group</taxon>
        <taxon>Rhizobium</taxon>
    </lineage>
</organism>
<sequence>MFSGAQVSLYPMSGNFVGIILDAIKALDPYRDRLRIETDDISTLLVGPPDILFAAMRDLFVAAANTGEHCVLSAAVSRGCPGEPDDAICGVNPSAGRAEPLADRIAAALAAVETTTKTGQPAAAQFSLYVMGTGSHMDEIYGCIDFLKRSGTFDRAKNFCTRLRGDAGAVFATIHETFYRFGNPEGHVTLDITVSANTVPRVLADAQGTL</sequence>
<dbReference type="Pfam" id="PF07615">
    <property type="entry name" value="Ykof"/>
    <property type="match status" value="2"/>
</dbReference>
<evidence type="ECO:0000259" key="2">
    <source>
        <dbReference type="Pfam" id="PF07615"/>
    </source>
</evidence>
<dbReference type="EMBL" id="WUFT01000003">
    <property type="protein sequence ID" value="NEJ70197.1"/>
    <property type="molecule type" value="Genomic_DNA"/>
</dbReference>